<dbReference type="EMBL" id="WKZA01000003">
    <property type="protein sequence ID" value="MSA93758.1"/>
    <property type="molecule type" value="Genomic_DNA"/>
</dbReference>
<organism evidence="3 4">
    <name type="scientific">Gordonibacter urolithinfaciens</name>
    <dbReference type="NCBI Taxonomy" id="1335613"/>
    <lineage>
        <taxon>Bacteria</taxon>
        <taxon>Bacillati</taxon>
        <taxon>Actinomycetota</taxon>
        <taxon>Coriobacteriia</taxon>
        <taxon>Eggerthellales</taxon>
        <taxon>Eggerthellaceae</taxon>
        <taxon>Gordonibacter</taxon>
    </lineage>
</organism>
<evidence type="ECO:0000313" key="3">
    <source>
        <dbReference type="EMBL" id="ROT90531.1"/>
    </source>
</evidence>
<dbReference type="AlphaFoldDB" id="A0A423ULA5"/>
<reference evidence="3" key="2">
    <citation type="journal article" date="2019" name="Int. J. Syst. Evol. Microbiol.">
        <title>Gordonibacter faecihominis is a later heterotypic synonym of Gordonibacter urolithinfaciens.</title>
        <authorList>
            <person name="Danylec N."/>
            <person name="Stoll D.A."/>
            <person name="Huch M."/>
        </authorList>
    </citation>
    <scope>NUCLEOTIDE SEQUENCE</scope>
    <source>
        <strain evidence="3">DSM 27213</strain>
    </source>
</reference>
<reference evidence="3" key="3">
    <citation type="journal article" date="2019" name="Microbiol. Resour. Announc.">
        <title>Draft Genome Sequences of Type Strains of Gordonibacter faecihominis, Paraeggerthella hongkongensis, Parvibacter caecicola,Slackia equolifaciens, Slackia faecicanis, and Slackia isoflavoniconvertens.</title>
        <authorList>
            <person name="Danylec N."/>
            <person name="Stoll D.A."/>
            <person name="Dotsch A."/>
            <person name="Huch M."/>
        </authorList>
    </citation>
    <scope>NUCLEOTIDE SEQUENCE</scope>
    <source>
        <strain evidence="3">DSM 27213</strain>
    </source>
</reference>
<dbReference type="Proteomes" id="UP000462865">
    <property type="component" value="Unassembled WGS sequence"/>
</dbReference>
<dbReference type="EMBL" id="QIBW01000005">
    <property type="protein sequence ID" value="ROT90531.1"/>
    <property type="molecule type" value="Genomic_DNA"/>
</dbReference>
<feature type="compositionally biased region" description="Acidic residues" evidence="1">
    <location>
        <begin position="591"/>
        <end position="608"/>
    </location>
</feature>
<comment type="caution">
    <text evidence="3">The sequence shown here is derived from an EMBL/GenBank/DDBJ whole genome shotgun (WGS) entry which is preliminary data.</text>
</comment>
<evidence type="ECO:0000313" key="4">
    <source>
        <dbReference type="Proteomes" id="UP000285258"/>
    </source>
</evidence>
<protein>
    <submittedName>
        <fullName evidence="3">Type I-C CRISPR-associated protein Cas8c/Csd1</fullName>
    </submittedName>
</protein>
<accession>A0A423ULA5</accession>
<dbReference type="CDD" id="cd09757">
    <property type="entry name" value="Cas8c_I-C"/>
    <property type="match status" value="1"/>
</dbReference>
<evidence type="ECO:0000256" key="1">
    <source>
        <dbReference type="SAM" id="MobiDB-lite"/>
    </source>
</evidence>
<reference evidence="2 5" key="4">
    <citation type="journal article" date="2019" name="Nat. Med.">
        <title>A library of human gut bacterial isolates paired with longitudinal multiomics data enables mechanistic microbiome research.</title>
        <authorList>
            <person name="Poyet M."/>
            <person name="Groussin M."/>
            <person name="Gibbons S.M."/>
            <person name="Avila-Pacheco J."/>
            <person name="Jiang X."/>
            <person name="Kearney S.M."/>
            <person name="Perrotta A.R."/>
            <person name="Berdy B."/>
            <person name="Zhao S."/>
            <person name="Lieberman T.D."/>
            <person name="Swanson P.K."/>
            <person name="Smith M."/>
            <person name="Roesemann S."/>
            <person name="Alexander J.E."/>
            <person name="Rich S.A."/>
            <person name="Livny J."/>
            <person name="Vlamakis H."/>
            <person name="Clish C."/>
            <person name="Bullock K."/>
            <person name="Deik A."/>
            <person name="Scott J."/>
            <person name="Pierce K.A."/>
            <person name="Xavier R.J."/>
            <person name="Alm E.J."/>
        </authorList>
    </citation>
    <scope>NUCLEOTIDE SEQUENCE [LARGE SCALE GENOMIC DNA]</scope>
    <source>
        <strain evidence="2 5">BIOML-A1</strain>
    </source>
</reference>
<dbReference type="Pfam" id="PF09709">
    <property type="entry name" value="Cas_Csd1"/>
    <property type="match status" value="1"/>
</dbReference>
<evidence type="ECO:0000313" key="5">
    <source>
        <dbReference type="Proteomes" id="UP000462865"/>
    </source>
</evidence>
<dbReference type="RefSeq" id="WP_096226813.1">
    <property type="nucleotide sequence ID" value="NZ_CP168029.1"/>
</dbReference>
<proteinExistence type="predicted"/>
<evidence type="ECO:0000313" key="2">
    <source>
        <dbReference type="EMBL" id="MSA93758.1"/>
    </source>
</evidence>
<gene>
    <name evidence="3" type="primary">cas8c</name>
    <name evidence="3" type="ORF">DMP12_05855</name>
    <name evidence="2" type="ORF">GKG38_01470</name>
</gene>
<reference evidence="4" key="1">
    <citation type="submission" date="2018-05" db="EMBL/GenBank/DDBJ databases">
        <title>Genome Sequencing of selected type strains of the family Eggerthellaceae.</title>
        <authorList>
            <person name="Danylec N."/>
            <person name="Stoll D.A."/>
            <person name="Doetsch A."/>
            <person name="Huch M."/>
        </authorList>
    </citation>
    <scope>NUCLEOTIDE SEQUENCE [LARGE SCALE GENOMIC DNA]</scope>
    <source>
        <strain evidence="4">DSM 27213</strain>
    </source>
</reference>
<dbReference type="InterPro" id="IPR010144">
    <property type="entry name" value="CRISPR-assoc_prot_Csd1-typ"/>
</dbReference>
<dbReference type="Proteomes" id="UP000285258">
    <property type="component" value="Unassembled WGS sequence"/>
</dbReference>
<feature type="region of interest" description="Disordered" evidence="1">
    <location>
        <begin position="588"/>
        <end position="608"/>
    </location>
</feature>
<sequence length="608" mass="66857">MILQELNRYYERLLADPERDVPARHWSVEKAAWELKLSRDGRLLGAYQLTAGTGKELRRFVSLRVPEHTTRSGTGMLPFFLCDNAAYLLGYDEKRGPDKLASAHALHEAVLGECDDEGAQAVLRFFEREDRDADLDEGVRSELAEGGGFAVFRLDGDRGRLHERPAVAAAWASYCDGQAAGEVVGQCAVTGEEGPLARLFPQVTGVPGAQSAGASLVSFNLQSFESYGKSQAYNASVSEAAAFNAGSALRQLCADREHRVRIGETTVVFWADRPAPAEDLVMLGILDPDELDRAEDQNAVQEVRAALESMERGLPLAGVDTETRYFVLGLAPNAARLAVRFFETSTLGRMAENFGAYLRDVSMADVRARSLRTLLLQTAPMGSADQLPSTLVNGCIEAMLTGRAFPQALYYAVLSRMRSDHARRNSWDMGQRAALLKACLVRRARLGAENSNGEDGAARADEERSLDVDLDKKRANRGYVLGRLFAVMEHAQRSALGEVNATIRDRYIGAASTTPARVFPHLLHNTQNHLSKLRKFNPGLCVKFEKANDEIMAMLDGPALFPKTLDAEDQGEFFVGYHQQRVDLWKKHDDEADAAADAEDADDETETN</sequence>
<dbReference type="NCBIfam" id="TIGR01863">
    <property type="entry name" value="cas_Csd1"/>
    <property type="match status" value="1"/>
</dbReference>
<name>A0A423ULA5_9ACTN</name>